<dbReference type="Pfam" id="PF00481">
    <property type="entry name" value="PP2C"/>
    <property type="match status" value="1"/>
</dbReference>
<dbReference type="InterPro" id="IPR007052">
    <property type="entry name" value="CS_dom"/>
</dbReference>
<proteinExistence type="inferred from homology"/>
<feature type="compositionally biased region" description="Gly residues" evidence="13">
    <location>
        <begin position="397"/>
        <end position="409"/>
    </location>
</feature>
<dbReference type="PROSITE" id="PS51746">
    <property type="entry name" value="PPM_2"/>
    <property type="match status" value="1"/>
</dbReference>
<evidence type="ECO:0000256" key="13">
    <source>
        <dbReference type="SAM" id="MobiDB-lite"/>
    </source>
</evidence>
<comment type="cofactor">
    <cofactor evidence="1">
        <name>Mn(2+)</name>
        <dbReference type="ChEBI" id="CHEBI:29035"/>
    </cofactor>
</comment>
<dbReference type="CDD" id="cd06467">
    <property type="entry name" value="p23_NUDC_like"/>
    <property type="match status" value="1"/>
</dbReference>
<evidence type="ECO:0000256" key="1">
    <source>
        <dbReference type="ARBA" id="ARBA00001936"/>
    </source>
</evidence>
<comment type="catalytic activity">
    <reaction evidence="11">
        <text>O-phospho-L-threonyl-[protein] + H2O = L-threonyl-[protein] + phosphate</text>
        <dbReference type="Rhea" id="RHEA:47004"/>
        <dbReference type="Rhea" id="RHEA-COMP:11060"/>
        <dbReference type="Rhea" id="RHEA-COMP:11605"/>
        <dbReference type="ChEBI" id="CHEBI:15377"/>
        <dbReference type="ChEBI" id="CHEBI:30013"/>
        <dbReference type="ChEBI" id="CHEBI:43474"/>
        <dbReference type="ChEBI" id="CHEBI:61977"/>
        <dbReference type="EC" id="3.1.3.16"/>
    </reaction>
</comment>
<evidence type="ECO:0000256" key="4">
    <source>
        <dbReference type="ARBA" id="ARBA00013081"/>
    </source>
</evidence>
<evidence type="ECO:0000256" key="12">
    <source>
        <dbReference type="RuleBase" id="RU003465"/>
    </source>
</evidence>
<dbReference type="AlphaFoldDB" id="A0AA36MR49"/>
<evidence type="ECO:0000313" key="17">
    <source>
        <dbReference type="Proteomes" id="UP001178507"/>
    </source>
</evidence>
<feature type="domain" description="PPM-type phosphatase" evidence="15">
    <location>
        <begin position="25"/>
        <end position="288"/>
    </location>
</feature>
<dbReference type="GO" id="GO:0004722">
    <property type="term" value="F:protein serine/threonine phosphatase activity"/>
    <property type="evidence" value="ECO:0007669"/>
    <property type="project" value="UniProtKB-EC"/>
</dbReference>
<protein>
    <recommendedName>
        <fullName evidence="4">protein-serine/threonine phosphatase</fullName>
        <ecNumber evidence="4">3.1.3.16</ecNumber>
    </recommendedName>
</protein>
<dbReference type="SUPFAM" id="SSF81606">
    <property type="entry name" value="PP2C-like"/>
    <property type="match status" value="1"/>
</dbReference>
<dbReference type="PANTHER" id="PTHR13832">
    <property type="entry name" value="PROTEIN PHOSPHATASE 2C"/>
    <property type="match status" value="1"/>
</dbReference>
<reference evidence="16" key="1">
    <citation type="submission" date="2023-08" db="EMBL/GenBank/DDBJ databases">
        <authorList>
            <person name="Chen Y."/>
            <person name="Shah S."/>
            <person name="Dougan E. K."/>
            <person name="Thang M."/>
            <person name="Chan C."/>
        </authorList>
    </citation>
    <scope>NUCLEOTIDE SEQUENCE</scope>
</reference>
<evidence type="ECO:0000256" key="3">
    <source>
        <dbReference type="ARBA" id="ARBA00006702"/>
    </source>
</evidence>
<feature type="region of interest" description="Disordered" evidence="13">
    <location>
        <begin position="394"/>
        <end position="431"/>
    </location>
</feature>
<dbReference type="SMART" id="SM00331">
    <property type="entry name" value="PP2C_SIG"/>
    <property type="match status" value="1"/>
</dbReference>
<keyword evidence="9" id="KW-0464">Manganese</keyword>
<feature type="region of interest" description="Disordered" evidence="13">
    <location>
        <begin position="193"/>
        <end position="215"/>
    </location>
</feature>
<dbReference type="InterPro" id="IPR000222">
    <property type="entry name" value="PP2C_BS"/>
</dbReference>
<dbReference type="InterPro" id="IPR036457">
    <property type="entry name" value="PPM-type-like_dom_sf"/>
</dbReference>
<dbReference type="InterPro" id="IPR008978">
    <property type="entry name" value="HSP20-like_chaperone"/>
</dbReference>
<dbReference type="Gene3D" id="2.60.40.790">
    <property type="match status" value="1"/>
</dbReference>
<dbReference type="PROSITE" id="PS01032">
    <property type="entry name" value="PPM_1"/>
    <property type="match status" value="1"/>
</dbReference>
<dbReference type="PANTHER" id="PTHR13832:SF803">
    <property type="entry name" value="PROTEIN PHOSPHATASE 1G"/>
    <property type="match status" value="1"/>
</dbReference>
<dbReference type="Proteomes" id="UP001178507">
    <property type="component" value="Unassembled WGS sequence"/>
</dbReference>
<comment type="subcellular location">
    <subcellularLocation>
        <location evidence="2">Membrane</location>
        <topology evidence="2">Peripheral membrane protein</topology>
    </subcellularLocation>
</comment>
<evidence type="ECO:0000313" key="16">
    <source>
        <dbReference type="EMBL" id="CAJ1380972.1"/>
    </source>
</evidence>
<dbReference type="SMART" id="SM00332">
    <property type="entry name" value="PP2Cc"/>
    <property type="match status" value="1"/>
</dbReference>
<name>A0AA36MR49_9DINO</name>
<keyword evidence="17" id="KW-1185">Reference proteome</keyword>
<keyword evidence="7" id="KW-0460">Magnesium</keyword>
<comment type="caution">
    <text evidence="16">The sequence shown here is derived from an EMBL/GenBank/DDBJ whole genome shotgun (WGS) entry which is preliminary data.</text>
</comment>
<dbReference type="PROSITE" id="PS51203">
    <property type="entry name" value="CS"/>
    <property type="match status" value="1"/>
</dbReference>
<dbReference type="GO" id="GO:0046872">
    <property type="term" value="F:metal ion binding"/>
    <property type="evidence" value="ECO:0007669"/>
    <property type="project" value="UniProtKB-KW"/>
</dbReference>
<feature type="compositionally biased region" description="Basic and acidic residues" evidence="13">
    <location>
        <begin position="195"/>
        <end position="213"/>
    </location>
</feature>
<keyword evidence="8 12" id="KW-0904">Protein phosphatase</keyword>
<feature type="region of interest" description="Disordered" evidence="13">
    <location>
        <begin position="145"/>
        <end position="167"/>
    </location>
</feature>
<dbReference type="EC" id="3.1.3.16" evidence="4"/>
<dbReference type="InterPro" id="IPR015655">
    <property type="entry name" value="PP2C"/>
</dbReference>
<evidence type="ECO:0000256" key="6">
    <source>
        <dbReference type="ARBA" id="ARBA00022801"/>
    </source>
</evidence>
<evidence type="ECO:0000259" key="14">
    <source>
        <dbReference type="PROSITE" id="PS51203"/>
    </source>
</evidence>
<comment type="catalytic activity">
    <reaction evidence="10">
        <text>O-phospho-L-seryl-[protein] + H2O = L-seryl-[protein] + phosphate</text>
        <dbReference type="Rhea" id="RHEA:20629"/>
        <dbReference type="Rhea" id="RHEA-COMP:9863"/>
        <dbReference type="Rhea" id="RHEA-COMP:11604"/>
        <dbReference type="ChEBI" id="CHEBI:15377"/>
        <dbReference type="ChEBI" id="CHEBI:29999"/>
        <dbReference type="ChEBI" id="CHEBI:43474"/>
        <dbReference type="ChEBI" id="CHEBI:83421"/>
        <dbReference type="EC" id="3.1.3.16"/>
    </reaction>
</comment>
<keyword evidence="6 12" id="KW-0378">Hydrolase</keyword>
<dbReference type="InterPro" id="IPR001932">
    <property type="entry name" value="PPM-type_phosphatase-like_dom"/>
</dbReference>
<dbReference type="SUPFAM" id="SSF49764">
    <property type="entry name" value="HSP20-like chaperones"/>
    <property type="match status" value="1"/>
</dbReference>
<dbReference type="Gene3D" id="3.60.40.10">
    <property type="entry name" value="PPM-type phosphatase domain"/>
    <property type="match status" value="1"/>
</dbReference>
<evidence type="ECO:0000256" key="2">
    <source>
        <dbReference type="ARBA" id="ARBA00004170"/>
    </source>
</evidence>
<feature type="domain" description="CS" evidence="14">
    <location>
        <begin position="425"/>
        <end position="514"/>
    </location>
</feature>
<evidence type="ECO:0000256" key="9">
    <source>
        <dbReference type="ARBA" id="ARBA00023211"/>
    </source>
</evidence>
<evidence type="ECO:0000256" key="10">
    <source>
        <dbReference type="ARBA" id="ARBA00047761"/>
    </source>
</evidence>
<dbReference type="Pfam" id="PF04969">
    <property type="entry name" value="CS"/>
    <property type="match status" value="1"/>
</dbReference>
<dbReference type="EMBL" id="CAUJNA010000768">
    <property type="protein sequence ID" value="CAJ1380972.1"/>
    <property type="molecule type" value="Genomic_DNA"/>
</dbReference>
<keyword evidence="5" id="KW-0479">Metal-binding</keyword>
<accession>A0AA36MR49</accession>
<gene>
    <name evidence="16" type="ORF">EVOR1521_LOCUS8783</name>
</gene>
<evidence type="ECO:0000256" key="8">
    <source>
        <dbReference type="ARBA" id="ARBA00022912"/>
    </source>
</evidence>
<evidence type="ECO:0000256" key="5">
    <source>
        <dbReference type="ARBA" id="ARBA00022723"/>
    </source>
</evidence>
<sequence>MGASLPLPKPVESTVVERQGSDDFYVAVAEMNGWRNSMEDAHLILLRETYGVFGVFDGHGGGACSEFVAKRLGEELGAMGCPEAGEMKKLFHKVDQEFLDSAQTSGSTATMCVVRNGPGAKRQLLVVNAGDSRVLLGRRDGSIVDGGGTDKGLTTDHKPDHPGEKSRIERCGGTVELAEGGVARVNGNLAVSRGFGDKEEKSTGGPGPEERPVTVDPETGTFECDSSDFLLLVCDGVSEGNFPNTDVVKLVASLLREGKDLGEAVKAVCHKAVATDSKDNITCMGVLLSGGSSSSKLEFNPGPVTSLGNKGFRTAYSAAAERAGLSLVDAVMKRYDIVEKELKANPNDSALKEELGKLGVAPAENRKEWFQKWLDELPEENAGPGGMDMEMLQNMMGGKGGGKGQGKSKGYGDEPSPAEPEEVEKEEDGYTWSQKGEEVHVAFKLPQPVTKKDVKIGFKQASISVLALGKNLLDGSLGGKVDTDCCTWYLVNGGTELNLTLTKQNEKETWPGLLK</sequence>
<evidence type="ECO:0000256" key="7">
    <source>
        <dbReference type="ARBA" id="ARBA00022842"/>
    </source>
</evidence>
<dbReference type="CDD" id="cd00143">
    <property type="entry name" value="PP2Cc"/>
    <property type="match status" value="1"/>
</dbReference>
<organism evidence="16 17">
    <name type="scientific">Effrenium voratum</name>
    <dbReference type="NCBI Taxonomy" id="2562239"/>
    <lineage>
        <taxon>Eukaryota</taxon>
        <taxon>Sar</taxon>
        <taxon>Alveolata</taxon>
        <taxon>Dinophyceae</taxon>
        <taxon>Suessiales</taxon>
        <taxon>Symbiodiniaceae</taxon>
        <taxon>Effrenium</taxon>
    </lineage>
</organism>
<evidence type="ECO:0000256" key="11">
    <source>
        <dbReference type="ARBA" id="ARBA00048336"/>
    </source>
</evidence>
<dbReference type="GO" id="GO:0016020">
    <property type="term" value="C:membrane"/>
    <property type="evidence" value="ECO:0007669"/>
    <property type="project" value="UniProtKB-SubCell"/>
</dbReference>
<comment type="similarity">
    <text evidence="3 12">Belongs to the PP2C family.</text>
</comment>
<evidence type="ECO:0000259" key="15">
    <source>
        <dbReference type="PROSITE" id="PS51746"/>
    </source>
</evidence>
<feature type="compositionally biased region" description="Basic and acidic residues" evidence="13">
    <location>
        <begin position="153"/>
        <end position="167"/>
    </location>
</feature>
<feature type="compositionally biased region" description="Acidic residues" evidence="13">
    <location>
        <begin position="419"/>
        <end position="429"/>
    </location>
</feature>